<protein>
    <submittedName>
        <fullName evidence="2">CoA-binding protein</fullName>
    </submittedName>
</protein>
<dbReference type="Gene3D" id="3.40.50.720">
    <property type="entry name" value="NAD(P)-binding Rossmann-like Domain"/>
    <property type="match status" value="1"/>
</dbReference>
<dbReference type="Pfam" id="PF13380">
    <property type="entry name" value="CoA_binding_2"/>
    <property type="match status" value="1"/>
</dbReference>
<dbReference type="Proteomes" id="UP000886100">
    <property type="component" value="Unassembled WGS sequence"/>
</dbReference>
<proteinExistence type="predicted"/>
<dbReference type="InterPro" id="IPR036291">
    <property type="entry name" value="NAD(P)-bd_dom_sf"/>
</dbReference>
<evidence type="ECO:0000259" key="1">
    <source>
        <dbReference type="SMART" id="SM00881"/>
    </source>
</evidence>
<gene>
    <name evidence="2" type="ORF">ENJ98_05935</name>
</gene>
<dbReference type="AlphaFoldDB" id="A0A7C5MYL8"/>
<comment type="caution">
    <text evidence="2">The sequence shown here is derived from an EMBL/GenBank/DDBJ whole genome shotgun (WGS) entry which is preliminary data.</text>
</comment>
<evidence type="ECO:0000313" key="2">
    <source>
        <dbReference type="EMBL" id="HHH13759.1"/>
    </source>
</evidence>
<sequence length="124" mass="13310">MNPAEHHVAVLGATPKPERYANQAVRLLLEKGYRVTPIHPKIAEIEGLLVAASLSAIEDPIHTLTLYVGPARLEPMTDAIVTAAPGRVIFNPGTETPAVQRALDAAGIPWEEACTLVLLRTGQF</sequence>
<dbReference type="InterPro" id="IPR003781">
    <property type="entry name" value="CoA-bd"/>
</dbReference>
<name>A0A7C5MYL8_9GAMM</name>
<reference evidence="2" key="1">
    <citation type="journal article" date="2020" name="mSystems">
        <title>Genome- and Community-Level Interaction Insights into Carbon Utilization and Element Cycling Functions of Hydrothermarchaeota in Hydrothermal Sediment.</title>
        <authorList>
            <person name="Zhou Z."/>
            <person name="Liu Y."/>
            <person name="Xu W."/>
            <person name="Pan J."/>
            <person name="Luo Z.H."/>
            <person name="Li M."/>
        </authorList>
    </citation>
    <scope>NUCLEOTIDE SEQUENCE [LARGE SCALE GENOMIC DNA]</scope>
    <source>
        <strain evidence="2">HyVt-535</strain>
    </source>
</reference>
<organism evidence="2">
    <name type="scientific">Thiolapillus brandeum</name>
    <dbReference type="NCBI Taxonomy" id="1076588"/>
    <lineage>
        <taxon>Bacteria</taxon>
        <taxon>Pseudomonadati</taxon>
        <taxon>Pseudomonadota</taxon>
        <taxon>Gammaproteobacteria</taxon>
        <taxon>Chromatiales</taxon>
        <taxon>Sedimenticolaceae</taxon>
        <taxon>Thiolapillus</taxon>
    </lineage>
</organism>
<dbReference type="EMBL" id="DROM01000357">
    <property type="protein sequence ID" value="HHH13759.1"/>
    <property type="molecule type" value="Genomic_DNA"/>
</dbReference>
<dbReference type="PANTHER" id="PTHR33303">
    <property type="entry name" value="CYTOPLASMIC PROTEIN-RELATED"/>
    <property type="match status" value="1"/>
</dbReference>
<feature type="domain" description="CoA-binding" evidence="1">
    <location>
        <begin position="1"/>
        <end position="94"/>
    </location>
</feature>
<dbReference type="PANTHER" id="PTHR33303:SF2">
    <property type="entry name" value="COA-BINDING DOMAIN-CONTAINING PROTEIN"/>
    <property type="match status" value="1"/>
</dbReference>
<dbReference type="SUPFAM" id="SSF51735">
    <property type="entry name" value="NAD(P)-binding Rossmann-fold domains"/>
    <property type="match status" value="1"/>
</dbReference>
<accession>A0A7C5MYL8</accession>
<dbReference type="SMART" id="SM00881">
    <property type="entry name" value="CoA_binding"/>
    <property type="match status" value="1"/>
</dbReference>